<reference evidence="1 2" key="1">
    <citation type="submission" date="2015-02" db="EMBL/GenBank/DDBJ databases">
        <title>Nostoc linckia genome annotation.</title>
        <authorList>
            <person name="Zhou Z."/>
        </authorList>
    </citation>
    <scope>NUCLEOTIDE SEQUENCE [LARGE SCALE GENOMIC DNA]</scope>
    <source>
        <strain evidence="2">z8</strain>
    </source>
</reference>
<dbReference type="PANTHER" id="PTHR31340">
    <property type="entry name" value="MITOCHONDRIAL GENOME MAINTENANCE EXONUCLEASE 1"/>
    <property type="match status" value="1"/>
</dbReference>
<proteinExistence type="inferred from homology"/>
<protein>
    <submittedName>
        <fullName evidence="1">Exonuclease</fullName>
    </submittedName>
</protein>
<comment type="caution">
    <text evidence="1">The sequence shown here is derived from an EMBL/GenBank/DDBJ whole genome shotgun (WGS) entry which is preliminary data.</text>
</comment>
<accession>A0A9Q6EKD1</accession>
<dbReference type="GO" id="GO:0008297">
    <property type="term" value="F:single-stranded DNA exodeoxyribonuclease activity"/>
    <property type="evidence" value="ECO:0007669"/>
    <property type="project" value="TreeGrafter"/>
</dbReference>
<dbReference type="EMBL" id="LAHD01000059">
    <property type="protein sequence ID" value="PHK02129.1"/>
    <property type="molecule type" value="Genomic_DNA"/>
</dbReference>
<dbReference type="GeneID" id="57093577"/>
<dbReference type="RefSeq" id="WP_099066820.1">
    <property type="nucleotide sequence ID" value="NZ_LAHD01000059.1"/>
</dbReference>
<keyword evidence="1" id="KW-0269">Exonuclease</keyword>
<dbReference type="HAMAP" id="MF_03030">
    <property type="entry name" value="MGME1"/>
    <property type="match status" value="1"/>
</dbReference>
<evidence type="ECO:0000313" key="2">
    <source>
        <dbReference type="Proteomes" id="UP000222310"/>
    </source>
</evidence>
<organism evidence="1 2">
    <name type="scientific">Nostoc linckia z8</name>
    <dbReference type="NCBI Taxonomy" id="1628746"/>
    <lineage>
        <taxon>Bacteria</taxon>
        <taxon>Bacillati</taxon>
        <taxon>Cyanobacteriota</taxon>
        <taxon>Cyanophyceae</taxon>
        <taxon>Nostocales</taxon>
        <taxon>Nostocaceae</taxon>
        <taxon>Nostoc</taxon>
    </lineage>
</organism>
<dbReference type="AlphaFoldDB" id="A0A9Q6EKD1"/>
<keyword evidence="1" id="KW-0378">Hydrolase</keyword>
<evidence type="ECO:0000313" key="1">
    <source>
        <dbReference type="EMBL" id="PHK02129.1"/>
    </source>
</evidence>
<dbReference type="Proteomes" id="UP000222310">
    <property type="component" value="Unassembled WGS sequence"/>
</dbReference>
<gene>
    <name evidence="1" type="ORF">VF08_19820</name>
</gene>
<name>A0A9Q6EKD1_NOSLI</name>
<sequence>MQFNTQLLPRINSKTLRENGKQYYVDAKGNRFPSVTTILNVTKPQEDRDRLLNWKARVGTEAATRISTNASRRGTQTHKQIERYLLGQNPVCPEASRPYWESIQPVLAEIDTIRLVEGSVFHYDLSYSGKVDCIASYQGIPCICEWKTADKPKGSIEHLYEHPLQVTAYIGAINNYYRDYGIELNHALLVVAIPEMPAEVFWFEPTAIKDYWQEWEKRLAEYWQRRNFWNYDNS</sequence>
<dbReference type="PANTHER" id="PTHR31340:SF3">
    <property type="entry name" value="MITOCHONDRIAL GENOME MAINTENANCE EXONUCLEASE 1"/>
    <property type="match status" value="1"/>
</dbReference>
<keyword evidence="1" id="KW-0540">Nuclease</keyword>